<organism evidence="7 8">
    <name type="scientific">Corchorus olitorius</name>
    <dbReference type="NCBI Taxonomy" id="93759"/>
    <lineage>
        <taxon>Eukaryota</taxon>
        <taxon>Viridiplantae</taxon>
        <taxon>Streptophyta</taxon>
        <taxon>Embryophyta</taxon>
        <taxon>Tracheophyta</taxon>
        <taxon>Spermatophyta</taxon>
        <taxon>Magnoliopsida</taxon>
        <taxon>eudicotyledons</taxon>
        <taxon>Gunneridae</taxon>
        <taxon>Pentapetalae</taxon>
        <taxon>rosids</taxon>
        <taxon>malvids</taxon>
        <taxon>Malvales</taxon>
        <taxon>Malvaceae</taxon>
        <taxon>Grewioideae</taxon>
        <taxon>Apeibeae</taxon>
        <taxon>Corchorus</taxon>
    </lineage>
</organism>
<feature type="compositionally biased region" description="Polar residues" evidence="5">
    <location>
        <begin position="632"/>
        <end position="644"/>
    </location>
</feature>
<feature type="compositionally biased region" description="Polar residues" evidence="5">
    <location>
        <begin position="140"/>
        <end position="166"/>
    </location>
</feature>
<feature type="compositionally biased region" description="Basic and acidic residues" evidence="5">
    <location>
        <begin position="544"/>
        <end position="556"/>
    </location>
</feature>
<dbReference type="InterPro" id="IPR001841">
    <property type="entry name" value="Znf_RING"/>
</dbReference>
<evidence type="ECO:0000256" key="5">
    <source>
        <dbReference type="SAM" id="MobiDB-lite"/>
    </source>
</evidence>
<feature type="region of interest" description="Disordered" evidence="5">
    <location>
        <begin position="284"/>
        <end position="309"/>
    </location>
</feature>
<feature type="compositionally biased region" description="Pro residues" evidence="5">
    <location>
        <begin position="683"/>
        <end position="693"/>
    </location>
</feature>
<feature type="compositionally biased region" description="Low complexity" evidence="5">
    <location>
        <begin position="232"/>
        <end position="243"/>
    </location>
</feature>
<evidence type="ECO:0000256" key="2">
    <source>
        <dbReference type="ARBA" id="ARBA00022771"/>
    </source>
</evidence>
<feature type="region of interest" description="Disordered" evidence="5">
    <location>
        <begin position="461"/>
        <end position="532"/>
    </location>
</feature>
<evidence type="ECO:0000259" key="6">
    <source>
        <dbReference type="PROSITE" id="PS50089"/>
    </source>
</evidence>
<feature type="region of interest" description="Disordered" evidence="5">
    <location>
        <begin position="397"/>
        <end position="425"/>
    </location>
</feature>
<feature type="region of interest" description="Disordered" evidence="5">
    <location>
        <begin position="327"/>
        <end position="350"/>
    </location>
</feature>
<sequence length="1020" mass="111296">MGFDNECIPNIQSLPGEYFCPVCRLLVYPNEALQSQCTHLYCKPCLSYVVSTTRACPYDGYLVTEADSKPLLESNKMLAESIGKITVHCLYHRSGCTWKGPLSECTAHCSGCAFGNSPVVCNRCGIQIVHRQVQEHAQNCPSVQPQSQQAEGGQETAATGPTATADQTQLASQAAQPPSHPQPGQPLNPSLPPRMQHPSAHAVTGHQTYSQPQPHQQMQLVTPQHPMQVHAQGGLQPQLQPPQSHAAISNQQQQGLLPSQGPMLQQGHLHSLQPGLPVQQRAVMQPAASPMSQQYVQQQPPSSQPVGLAQAQINQQGSFVQQQLPLQSQLRPPHAYAQRQQNVGGPHAVHPHPSHNLVGRPMTPNHGVPVKPVQLGVSQPSSYQNNAIRTNNRSGVVSQPISEVPGDHGTDTTVAEQEAESASHGYAKKEANEVDMASTLIPDIVETTTAKSKADLKSIDGKHTGDLGHNSGVGISTKEAPESRQTFGTDLEPQKDSMSKNMVKGEGSENQKTVHNGEHKVEENKIKDGLLLKSPPLEEAKLSEEQNGKMQKDKFLSQEQGTPNGPAVNGFRGIPESSQVHPGGFLQPSHSVPVFDQGRHQPLQMPYGSINNQRRPAASAMLQAPMPGLPSHAQTPGLPSNQFRPQGPGQAVLPPETLPPGSSGKGPSNYGAQAPYNHGEPLVGPPFGTPPPAFDSHGAPSHAPEGHLLQQRSANMGNYHTDNRRLDPRSSDLGSTSKFSLRAERLKPVEDERLNPFPLDHARGQFEEDLKQFPRPSHLDTESVPKFGSYFSSSRSLDRGPHGFGMDMGPRAPEKDPRGLNFDPMIGPGPSRFLPPFHPDDERPVGHPEDTLGRPDFLGKVPSYGRHHMDGFVSGSPGREYPGISPHRFGRNPGEEINGRERRFSDRFPDLPGHLHRGVFEGSDHMEEHFRGRDMIGPDIRPPHFRRGEHFGHRSIPGHLRMGEPISYGDFPNRERMVEFGGPGNFRHPQLGELGFRSSFSLQEFPNDGGIYTVEFWVLL</sequence>
<dbReference type="Proteomes" id="UP000187203">
    <property type="component" value="Unassembled WGS sequence"/>
</dbReference>
<keyword evidence="8" id="KW-1185">Reference proteome</keyword>
<gene>
    <name evidence="7" type="ORF">COLO4_19073</name>
</gene>
<dbReference type="Gene3D" id="3.30.40.10">
    <property type="entry name" value="Zinc/RING finger domain, C3HC4 (zinc finger)"/>
    <property type="match status" value="1"/>
</dbReference>
<feature type="compositionally biased region" description="Low complexity" evidence="5">
    <location>
        <begin position="251"/>
        <end position="267"/>
    </location>
</feature>
<evidence type="ECO:0000256" key="1">
    <source>
        <dbReference type="ARBA" id="ARBA00022723"/>
    </source>
</evidence>
<feature type="compositionally biased region" description="Pro residues" evidence="5">
    <location>
        <begin position="178"/>
        <end position="192"/>
    </location>
</feature>
<evidence type="ECO:0000256" key="4">
    <source>
        <dbReference type="PROSITE-ProRule" id="PRU00175"/>
    </source>
</evidence>
<dbReference type="SUPFAM" id="SSF57850">
    <property type="entry name" value="RING/U-box"/>
    <property type="match status" value="1"/>
</dbReference>
<dbReference type="SUPFAM" id="SSF49599">
    <property type="entry name" value="TRAF domain-like"/>
    <property type="match status" value="1"/>
</dbReference>
<feature type="compositionally biased region" description="Polar residues" evidence="5">
    <location>
        <begin position="205"/>
        <end position="222"/>
    </location>
</feature>
<feature type="compositionally biased region" description="Basic and acidic residues" evidence="5">
    <location>
        <begin position="721"/>
        <end position="730"/>
    </location>
</feature>
<feature type="region of interest" description="Disordered" evidence="5">
    <location>
        <begin position="544"/>
        <end position="611"/>
    </location>
</feature>
<protein>
    <submittedName>
        <fullName evidence="7">TRAF-like protein</fullName>
    </submittedName>
</protein>
<dbReference type="PANTHER" id="PTHR37393">
    <property type="entry name" value="AT-RICH INTERACTIVE DOMAIN-CONTAINING PROTEIN 1A-LIKE"/>
    <property type="match status" value="1"/>
</dbReference>
<feature type="region of interest" description="Disordered" evidence="5">
    <location>
        <begin position="623"/>
        <end position="705"/>
    </location>
</feature>
<comment type="caution">
    <text evidence="7">The sequence shown here is derived from an EMBL/GenBank/DDBJ whole genome shotgun (WGS) entry which is preliminary data.</text>
</comment>
<name>A0A1R3J726_9ROSI</name>
<keyword evidence="1" id="KW-0479">Metal-binding</keyword>
<dbReference type="CDD" id="cd16449">
    <property type="entry name" value="RING-HC"/>
    <property type="match status" value="1"/>
</dbReference>
<proteinExistence type="predicted"/>
<keyword evidence="3" id="KW-0862">Zinc</keyword>
<dbReference type="EMBL" id="AWUE01016544">
    <property type="protein sequence ID" value="OMO90566.1"/>
    <property type="molecule type" value="Genomic_DNA"/>
</dbReference>
<dbReference type="PANTHER" id="PTHR37393:SF1">
    <property type="entry name" value="AT-RICH INTERACTIVE DOMAIN-CONTAINING PROTEIN 1A-LIKE"/>
    <property type="match status" value="1"/>
</dbReference>
<evidence type="ECO:0000313" key="8">
    <source>
        <dbReference type="Proteomes" id="UP000187203"/>
    </source>
</evidence>
<keyword evidence="2 4" id="KW-0863">Zinc-finger</keyword>
<dbReference type="PROSITE" id="PS50089">
    <property type="entry name" value="ZF_RING_2"/>
    <property type="match status" value="1"/>
</dbReference>
<feature type="domain" description="RING-type" evidence="6">
    <location>
        <begin position="20"/>
        <end position="59"/>
    </location>
</feature>
<reference evidence="8" key="1">
    <citation type="submission" date="2013-09" db="EMBL/GenBank/DDBJ databases">
        <title>Corchorus olitorius genome sequencing.</title>
        <authorList>
            <person name="Alam M."/>
            <person name="Haque M.S."/>
            <person name="Islam M.S."/>
            <person name="Emdad E.M."/>
            <person name="Islam M.M."/>
            <person name="Ahmed B."/>
            <person name="Halim A."/>
            <person name="Hossen Q.M.M."/>
            <person name="Hossain M.Z."/>
            <person name="Ahmed R."/>
            <person name="Khan M.M."/>
            <person name="Islam R."/>
            <person name="Rashid M.M."/>
            <person name="Khan S.A."/>
            <person name="Rahman M.S."/>
            <person name="Alam M."/>
            <person name="Yahiya A.S."/>
            <person name="Khan M.S."/>
            <person name="Azam M.S."/>
            <person name="Haque T."/>
            <person name="Lashkar M.Z.H."/>
            <person name="Akhand A.I."/>
            <person name="Morshed G."/>
            <person name="Roy S."/>
            <person name="Uddin K.S."/>
            <person name="Rabeya T."/>
            <person name="Hossain A.S."/>
            <person name="Chowdhury A."/>
            <person name="Snigdha A.R."/>
            <person name="Mortoza M.S."/>
            <person name="Matin S.A."/>
            <person name="Hoque S.M.E."/>
            <person name="Islam M.K."/>
            <person name="Roy D.K."/>
            <person name="Haider R."/>
            <person name="Moosa M.M."/>
            <person name="Elias S.M."/>
            <person name="Hasan A.M."/>
            <person name="Jahan S."/>
            <person name="Shafiuddin M."/>
            <person name="Mahmood N."/>
            <person name="Shommy N.S."/>
        </authorList>
    </citation>
    <scope>NUCLEOTIDE SEQUENCE [LARGE SCALE GENOMIC DNA]</scope>
    <source>
        <strain evidence="8">cv. O-4</strain>
    </source>
</reference>
<feature type="region of interest" description="Disordered" evidence="5">
    <location>
        <begin position="140"/>
        <end position="269"/>
    </location>
</feature>
<dbReference type="InterPro" id="IPR013083">
    <property type="entry name" value="Znf_RING/FYVE/PHD"/>
</dbReference>
<evidence type="ECO:0000256" key="3">
    <source>
        <dbReference type="ARBA" id="ARBA00022833"/>
    </source>
</evidence>
<dbReference type="GO" id="GO:0008270">
    <property type="term" value="F:zinc ion binding"/>
    <property type="evidence" value="ECO:0007669"/>
    <property type="project" value="UniProtKB-KW"/>
</dbReference>
<evidence type="ECO:0000313" key="7">
    <source>
        <dbReference type="EMBL" id="OMO90566.1"/>
    </source>
</evidence>
<feature type="compositionally biased region" description="Low complexity" evidence="5">
    <location>
        <begin position="167"/>
        <end position="177"/>
    </location>
</feature>
<dbReference type="OrthoDB" id="9049620at2759"/>
<dbReference type="InterPro" id="IPR017907">
    <property type="entry name" value="Znf_RING_CS"/>
</dbReference>
<dbReference type="PROSITE" id="PS00518">
    <property type="entry name" value="ZF_RING_1"/>
    <property type="match status" value="1"/>
</dbReference>
<dbReference type="STRING" id="93759.A0A1R3J726"/>
<dbReference type="AlphaFoldDB" id="A0A1R3J726"/>
<feature type="compositionally biased region" description="Basic and acidic residues" evidence="5">
    <location>
        <begin position="515"/>
        <end position="532"/>
    </location>
</feature>
<feature type="region of interest" description="Disordered" evidence="5">
    <location>
        <begin position="718"/>
        <end position="739"/>
    </location>
</feature>
<feature type="compositionally biased region" description="Low complexity" evidence="5">
    <location>
        <begin position="289"/>
        <end position="305"/>
    </location>
</feature>
<accession>A0A1R3J726</accession>